<proteinExistence type="predicted"/>
<protein>
    <submittedName>
        <fullName evidence="1">Uncharacterized protein</fullName>
    </submittedName>
</protein>
<gene>
    <name evidence="1" type="ORF">JIN84_06215</name>
</gene>
<name>A0A934V9J1_9BACT</name>
<comment type="caution">
    <text evidence="1">The sequence shown here is derived from an EMBL/GenBank/DDBJ whole genome shotgun (WGS) entry which is preliminary data.</text>
</comment>
<evidence type="ECO:0000313" key="2">
    <source>
        <dbReference type="Proteomes" id="UP000600139"/>
    </source>
</evidence>
<reference evidence="1" key="1">
    <citation type="submission" date="2021-01" db="EMBL/GenBank/DDBJ databases">
        <title>Modified the classification status of verrucomicrobia.</title>
        <authorList>
            <person name="Feng X."/>
        </authorList>
    </citation>
    <scope>NUCLEOTIDE SEQUENCE</scope>
    <source>
        <strain evidence="1">JCM 18052</strain>
    </source>
</reference>
<keyword evidence="2" id="KW-1185">Reference proteome</keyword>
<dbReference type="EMBL" id="JAENIK010000006">
    <property type="protein sequence ID" value="MBK1815198.1"/>
    <property type="molecule type" value="Genomic_DNA"/>
</dbReference>
<accession>A0A934V9J1</accession>
<organism evidence="1 2">
    <name type="scientific">Luteolibacter yonseiensis</name>
    <dbReference type="NCBI Taxonomy" id="1144680"/>
    <lineage>
        <taxon>Bacteria</taxon>
        <taxon>Pseudomonadati</taxon>
        <taxon>Verrucomicrobiota</taxon>
        <taxon>Verrucomicrobiia</taxon>
        <taxon>Verrucomicrobiales</taxon>
        <taxon>Verrucomicrobiaceae</taxon>
        <taxon>Luteolibacter</taxon>
    </lineage>
</organism>
<sequence>MIYAVLITAAVAVLPPDAAALKAKRDAKVAEIDRIYALELEKCQKRAMEDGNLAGANEIEQEFERLFSDPLKPKAAADKGGVAMSPEMARLKGLWKRESDSIVWEFKDGKSGLAGQDKFTMSYNAEEKKYILVSEKWVNKLSFGLSDDVLNGEDSGTFRFKLKRIK</sequence>
<dbReference type="Proteomes" id="UP000600139">
    <property type="component" value="Unassembled WGS sequence"/>
</dbReference>
<dbReference type="AlphaFoldDB" id="A0A934V9J1"/>
<evidence type="ECO:0000313" key="1">
    <source>
        <dbReference type="EMBL" id="MBK1815198.1"/>
    </source>
</evidence>